<evidence type="ECO:0000256" key="1">
    <source>
        <dbReference type="SAM" id="MobiDB-lite"/>
    </source>
</evidence>
<dbReference type="InterPro" id="IPR035983">
    <property type="entry name" value="Hect_E3_ubiquitin_ligase"/>
</dbReference>
<evidence type="ECO:0000313" key="2">
    <source>
        <dbReference type="EMBL" id="KAJ8307127.1"/>
    </source>
</evidence>
<name>A0ABQ9ET41_TEGGR</name>
<feature type="compositionally biased region" description="Polar residues" evidence="1">
    <location>
        <begin position="320"/>
        <end position="342"/>
    </location>
</feature>
<dbReference type="Proteomes" id="UP001217089">
    <property type="component" value="Unassembled WGS sequence"/>
</dbReference>
<organism evidence="2 3">
    <name type="scientific">Tegillarca granosa</name>
    <name type="common">Malaysian cockle</name>
    <name type="synonym">Anadara granosa</name>
    <dbReference type="NCBI Taxonomy" id="220873"/>
    <lineage>
        <taxon>Eukaryota</taxon>
        <taxon>Metazoa</taxon>
        <taxon>Spiralia</taxon>
        <taxon>Lophotrochozoa</taxon>
        <taxon>Mollusca</taxon>
        <taxon>Bivalvia</taxon>
        <taxon>Autobranchia</taxon>
        <taxon>Pteriomorphia</taxon>
        <taxon>Arcoida</taxon>
        <taxon>Arcoidea</taxon>
        <taxon>Arcidae</taxon>
        <taxon>Tegillarca</taxon>
    </lineage>
</organism>
<evidence type="ECO:0008006" key="4">
    <source>
        <dbReference type="Google" id="ProtNLM"/>
    </source>
</evidence>
<dbReference type="EMBL" id="JARBDR010000793">
    <property type="protein sequence ID" value="KAJ8307127.1"/>
    <property type="molecule type" value="Genomic_DNA"/>
</dbReference>
<gene>
    <name evidence="2" type="ORF">KUTeg_015211</name>
</gene>
<evidence type="ECO:0000313" key="3">
    <source>
        <dbReference type="Proteomes" id="UP001217089"/>
    </source>
</evidence>
<accession>A0ABQ9ET41</accession>
<sequence length="756" mass="86286">MLYVKNQTKTELSVMILNIRIMSLRELMEKRGISPTTMDRLESEKIDVEVIHQMDEEDLIEYLPCKGDRVAIKAYATKIQNHTDGQKKKKISLIQNIKNRMKLSHFKSIDTDDEDQKSLCENLKRKNTRGMRSFRAKQTSITQMQAQIASKDDKALVVGFCILDDNMKYRQVRSPMGGGIRHPRVNKDTTKMELVVIIRSLFFPDGRNVHGAIEDFDYDISTDVHGTQLMRAGETVDGIIKRLGLKHLRCYLLAKAYDTNDEDLPKITRSKRTPTTENALLEEKSDTSDNEENFPKMTRSKRTPTTENALVEDKSDTYDNEGNLQKMTRSKRTPSTDNTSVGEKSDTFDSEIVDSQESNVPNVIVEFIPQLEYHAYDLSNVGISDPANIIAMAAEDSGIIEFGRLPPDDTELDATLPLAPIQEIAVHRGLVCRDLIAFFSQDQPDAKKEKARYEIKMLKADGTEEIAEDNGGVMRDALSEFWDTFYMQFTEGNSYKVPVIRHDMREVHWRAVASVIKMGFTQEGVFPIKLAPSFMQQAIFGICHDSEIIESFLEFVPAMDKTVFEAALKDFYSVKDDILDVMENYDVKTLVNEGNVSKVVHEIAHKELIQKPMFVSDSFHKVLQNSKLVGEDMRSMYSSLKPNPKKVLNALTFPTDMSPDDMRLSSYLKKLVREMDDNHYLQLFLRFCTGSDIMTAKKIHVRFTASDTSSYVRSPSAHTCGCVLELPRSYAQDPFVVLKADFLELLKNRYWQMDIV</sequence>
<comment type="caution">
    <text evidence="2">The sequence shown here is derived from an EMBL/GenBank/DDBJ whole genome shotgun (WGS) entry which is preliminary data.</text>
</comment>
<reference evidence="2 3" key="1">
    <citation type="submission" date="2022-12" db="EMBL/GenBank/DDBJ databases">
        <title>Chromosome-level genome of Tegillarca granosa.</title>
        <authorList>
            <person name="Kim J."/>
        </authorList>
    </citation>
    <scope>NUCLEOTIDE SEQUENCE [LARGE SCALE GENOMIC DNA]</scope>
    <source>
        <strain evidence="2">Teg-2019</strain>
        <tissue evidence="2">Adductor muscle</tissue>
    </source>
</reference>
<dbReference type="Gene3D" id="3.30.2410.10">
    <property type="entry name" value="Hect, E3 ligase catalytic domain"/>
    <property type="match status" value="1"/>
</dbReference>
<proteinExistence type="predicted"/>
<protein>
    <recommendedName>
        <fullName evidence="4">HECT domain-containing protein</fullName>
    </recommendedName>
</protein>
<dbReference type="SUPFAM" id="SSF56204">
    <property type="entry name" value="Hect, E3 ligase catalytic domain"/>
    <property type="match status" value="1"/>
</dbReference>
<feature type="region of interest" description="Disordered" evidence="1">
    <location>
        <begin position="265"/>
        <end position="354"/>
    </location>
</feature>
<keyword evidence="3" id="KW-1185">Reference proteome</keyword>